<dbReference type="InterPro" id="IPR036271">
    <property type="entry name" value="Tet_transcr_reg_TetR-rel_C_sf"/>
</dbReference>
<dbReference type="SUPFAM" id="SSF48498">
    <property type="entry name" value="Tetracyclin repressor-like, C-terminal domain"/>
    <property type="match status" value="1"/>
</dbReference>
<dbReference type="SUPFAM" id="SSF46689">
    <property type="entry name" value="Homeodomain-like"/>
    <property type="match status" value="1"/>
</dbReference>
<dbReference type="PROSITE" id="PS50977">
    <property type="entry name" value="HTH_TETR_2"/>
    <property type="match status" value="1"/>
</dbReference>
<organism evidence="3 4">
    <name type="scientific">Pseudorhodoplanes sinuspersici</name>
    <dbReference type="NCBI Taxonomy" id="1235591"/>
    <lineage>
        <taxon>Bacteria</taxon>
        <taxon>Pseudomonadati</taxon>
        <taxon>Pseudomonadota</taxon>
        <taxon>Alphaproteobacteria</taxon>
        <taxon>Hyphomicrobiales</taxon>
        <taxon>Pseudorhodoplanes</taxon>
    </lineage>
</organism>
<protein>
    <submittedName>
        <fullName evidence="3">Uncharacterized protein</fullName>
    </submittedName>
</protein>
<dbReference type="GO" id="GO:0003677">
    <property type="term" value="F:DNA binding"/>
    <property type="evidence" value="ECO:0007669"/>
    <property type="project" value="UniProtKB-UniRule"/>
</dbReference>
<evidence type="ECO:0000313" key="3">
    <source>
        <dbReference type="EMBL" id="ARQ02035.1"/>
    </source>
</evidence>
<evidence type="ECO:0000256" key="1">
    <source>
        <dbReference type="ARBA" id="ARBA00023125"/>
    </source>
</evidence>
<dbReference type="InterPro" id="IPR041474">
    <property type="entry name" value="NicS_C"/>
</dbReference>
<dbReference type="OrthoDB" id="2356263at2"/>
<dbReference type="Gene3D" id="1.10.357.10">
    <property type="entry name" value="Tetracycline Repressor, domain 2"/>
    <property type="match status" value="1"/>
</dbReference>
<gene>
    <name evidence="3" type="ORF">CAK95_25230</name>
</gene>
<feature type="region of interest" description="Disordered" evidence="2">
    <location>
        <begin position="1"/>
        <end position="43"/>
    </location>
</feature>
<accession>A0A1W6ZZ52</accession>
<dbReference type="InterPro" id="IPR009057">
    <property type="entry name" value="Homeodomain-like_sf"/>
</dbReference>
<dbReference type="STRING" id="1235591.CAK95_25230"/>
<dbReference type="Pfam" id="PF17938">
    <property type="entry name" value="TetR_C_29"/>
    <property type="match status" value="1"/>
</dbReference>
<name>A0A1W6ZZ52_9HYPH</name>
<dbReference type="PANTHER" id="PTHR30328:SF54">
    <property type="entry name" value="HTH-TYPE TRANSCRIPTIONAL REPRESSOR SCO4008"/>
    <property type="match status" value="1"/>
</dbReference>
<dbReference type="PRINTS" id="PR00455">
    <property type="entry name" value="HTHTETR"/>
</dbReference>
<feature type="compositionally biased region" description="Basic and acidic residues" evidence="2">
    <location>
        <begin position="1"/>
        <end position="21"/>
    </location>
</feature>
<keyword evidence="1" id="KW-0238">DNA-binding</keyword>
<dbReference type="InterPro" id="IPR050109">
    <property type="entry name" value="HTH-type_TetR-like_transc_reg"/>
</dbReference>
<dbReference type="Proteomes" id="UP000194137">
    <property type="component" value="Chromosome"/>
</dbReference>
<dbReference type="Pfam" id="PF00440">
    <property type="entry name" value="TetR_N"/>
    <property type="match status" value="1"/>
</dbReference>
<evidence type="ECO:0000313" key="4">
    <source>
        <dbReference type="Proteomes" id="UP000194137"/>
    </source>
</evidence>
<proteinExistence type="predicted"/>
<evidence type="ECO:0000256" key="2">
    <source>
        <dbReference type="SAM" id="MobiDB-lite"/>
    </source>
</evidence>
<dbReference type="AlphaFoldDB" id="A0A1W6ZZ52"/>
<dbReference type="InterPro" id="IPR001647">
    <property type="entry name" value="HTH_TetR"/>
</dbReference>
<dbReference type="RefSeq" id="WP_086090428.1">
    <property type="nucleotide sequence ID" value="NZ_CP021112.1"/>
</dbReference>
<feature type="compositionally biased region" description="Basic residues" evidence="2">
    <location>
        <begin position="22"/>
        <end position="32"/>
    </location>
</feature>
<dbReference type="PANTHER" id="PTHR30328">
    <property type="entry name" value="TRANSCRIPTIONAL REPRESSOR"/>
    <property type="match status" value="1"/>
</dbReference>
<keyword evidence="4" id="KW-1185">Reference proteome</keyword>
<sequence length="240" mass="27046">MAESSKTEVSKTKVSKSEVLKPGKRKAPRVGRPKAQPRGEAADTRDNILQAAVKVFAERGLGGGRINLVSRAARSNDRMIYYYFGSKEKLFVEVLEKIYRDMWEAESKLALDLSEPVAALKHIVHFTMNHYLAHPEMLTLLNNENLHKGKYVSKSKAMKELSSPALDLMEQVYQAGVKQGVFRRGIAPLHIYLTILALNYFYVSNRYTLSAFLGLDLMGADSLSGWRNWVEEVVLRAVRG</sequence>
<dbReference type="EMBL" id="CP021112">
    <property type="protein sequence ID" value="ARQ02035.1"/>
    <property type="molecule type" value="Genomic_DNA"/>
</dbReference>
<dbReference type="KEGG" id="psin:CAK95_25230"/>
<reference evidence="3 4" key="1">
    <citation type="submission" date="2017-05" db="EMBL/GenBank/DDBJ databases">
        <title>Full genome sequence of Pseudorhodoplanes sinuspersici.</title>
        <authorList>
            <person name="Dastgheib S.M.M."/>
            <person name="Shavandi M."/>
            <person name="Tirandaz H."/>
        </authorList>
    </citation>
    <scope>NUCLEOTIDE SEQUENCE [LARGE SCALE GENOMIC DNA]</scope>
    <source>
        <strain evidence="3 4">RIPI110</strain>
    </source>
</reference>